<feature type="compositionally biased region" description="Polar residues" evidence="1">
    <location>
        <begin position="48"/>
        <end position="67"/>
    </location>
</feature>
<comment type="caution">
    <text evidence="2">The sequence shown here is derived from an EMBL/GenBank/DDBJ whole genome shotgun (WGS) entry which is preliminary data.</text>
</comment>
<gene>
    <name evidence="2" type="ORF">PM001_LOCUS13151</name>
</gene>
<dbReference type="AlphaFoldDB" id="A0AAV1U1T4"/>
<reference evidence="2" key="1">
    <citation type="submission" date="2024-01" db="EMBL/GenBank/DDBJ databases">
        <authorList>
            <person name="Webb A."/>
        </authorList>
    </citation>
    <scope>NUCLEOTIDE SEQUENCE</scope>
    <source>
        <strain evidence="2">Pm1</strain>
    </source>
</reference>
<evidence type="ECO:0000313" key="3">
    <source>
        <dbReference type="Proteomes" id="UP001162060"/>
    </source>
</evidence>
<dbReference type="EMBL" id="CAKLBY020000119">
    <property type="protein sequence ID" value="CAK7928001.1"/>
    <property type="molecule type" value="Genomic_DNA"/>
</dbReference>
<proteinExistence type="predicted"/>
<protein>
    <submittedName>
        <fullName evidence="2">Uncharacterized protein</fullName>
    </submittedName>
</protein>
<name>A0AAV1U1T4_9STRA</name>
<evidence type="ECO:0000313" key="2">
    <source>
        <dbReference type="EMBL" id="CAK7928001.1"/>
    </source>
</evidence>
<feature type="region of interest" description="Disordered" evidence="1">
    <location>
        <begin position="31"/>
        <end position="67"/>
    </location>
</feature>
<accession>A0AAV1U1T4</accession>
<sequence length="167" mass="18580">MVFKANTDREEEEVEAYTGLLVDHPAYEKPTRILTRPKRKSDDVKQSVEITSLSESNGSTSDGSQDVFTDVKINEDKDSESTMISGAVNAVRKTPAQSGEVDVVVDEAKTQKDNHEITDLLQGQSNYHPDEIKVEDQEVHGRFTRLDEDAEAVSIDNEATKDNIPND</sequence>
<dbReference type="Proteomes" id="UP001162060">
    <property type="component" value="Unassembled WGS sequence"/>
</dbReference>
<evidence type="ECO:0000256" key="1">
    <source>
        <dbReference type="SAM" id="MobiDB-lite"/>
    </source>
</evidence>
<organism evidence="2 3">
    <name type="scientific">Peronospora matthiolae</name>
    <dbReference type="NCBI Taxonomy" id="2874970"/>
    <lineage>
        <taxon>Eukaryota</taxon>
        <taxon>Sar</taxon>
        <taxon>Stramenopiles</taxon>
        <taxon>Oomycota</taxon>
        <taxon>Peronosporomycetes</taxon>
        <taxon>Peronosporales</taxon>
        <taxon>Peronosporaceae</taxon>
        <taxon>Peronospora</taxon>
    </lineage>
</organism>